<comment type="caution">
    <text evidence="9">The sequence shown here is derived from an EMBL/GenBank/DDBJ whole genome shotgun (WGS) entry which is preliminary data.</text>
</comment>
<dbReference type="Gene3D" id="3.20.20.300">
    <property type="entry name" value="Glycoside hydrolase, family 3, N-terminal domain"/>
    <property type="match status" value="1"/>
</dbReference>
<comment type="similarity">
    <text evidence="2">Belongs to the glycosyl hydrolase 3 family.</text>
</comment>
<dbReference type="EC" id="3.2.1.21" evidence="3"/>
<proteinExistence type="inferred from homology"/>
<reference evidence="9 10" key="1">
    <citation type="submission" date="2024-09" db="EMBL/GenBank/DDBJ databases">
        <authorList>
            <person name="Sun Q."/>
            <person name="Mori K."/>
        </authorList>
    </citation>
    <scope>NUCLEOTIDE SEQUENCE [LARGE SCALE GENOMIC DNA]</scope>
    <source>
        <strain evidence="9 10">CICC 10874</strain>
    </source>
</reference>
<evidence type="ECO:0000256" key="3">
    <source>
        <dbReference type="ARBA" id="ARBA00012744"/>
    </source>
</evidence>
<evidence type="ECO:0000256" key="5">
    <source>
        <dbReference type="ARBA" id="ARBA00022801"/>
    </source>
</evidence>
<dbReference type="InterPro" id="IPR051915">
    <property type="entry name" value="Cellulose_Degrad_GH3"/>
</dbReference>
<evidence type="ECO:0000313" key="10">
    <source>
        <dbReference type="Proteomes" id="UP001589793"/>
    </source>
</evidence>
<dbReference type="Gene3D" id="3.40.50.1700">
    <property type="entry name" value="Glycoside hydrolase family 3 C-terminal domain"/>
    <property type="match status" value="1"/>
</dbReference>
<dbReference type="Pfam" id="PF00933">
    <property type="entry name" value="Glyco_hydro_3"/>
    <property type="match status" value="1"/>
</dbReference>
<evidence type="ECO:0000256" key="7">
    <source>
        <dbReference type="SAM" id="MobiDB-lite"/>
    </source>
</evidence>
<dbReference type="PANTHER" id="PTHR30620:SF16">
    <property type="entry name" value="LYSOSOMAL BETA GLUCOSIDASE"/>
    <property type="match status" value="1"/>
</dbReference>
<dbReference type="InterPro" id="IPR036962">
    <property type="entry name" value="Glyco_hydro_3_N_sf"/>
</dbReference>
<dbReference type="SUPFAM" id="SSF52279">
    <property type="entry name" value="Beta-D-glucan exohydrolase, C-terminal domain"/>
    <property type="match status" value="1"/>
</dbReference>
<evidence type="ECO:0000313" key="9">
    <source>
        <dbReference type="EMBL" id="MFC0672655.1"/>
    </source>
</evidence>
<evidence type="ECO:0000256" key="2">
    <source>
        <dbReference type="ARBA" id="ARBA00005336"/>
    </source>
</evidence>
<keyword evidence="10" id="KW-1185">Reference proteome</keyword>
<evidence type="ECO:0000256" key="1">
    <source>
        <dbReference type="ARBA" id="ARBA00000448"/>
    </source>
</evidence>
<keyword evidence="5 9" id="KW-0378">Hydrolase</keyword>
<dbReference type="InterPro" id="IPR017853">
    <property type="entry name" value="GH"/>
</dbReference>
<evidence type="ECO:0000256" key="4">
    <source>
        <dbReference type="ARBA" id="ARBA00022729"/>
    </source>
</evidence>
<dbReference type="InterPro" id="IPR036881">
    <property type="entry name" value="Glyco_hydro_3_C_sf"/>
</dbReference>
<dbReference type="RefSeq" id="WP_376977612.1">
    <property type="nucleotide sequence ID" value="NZ_JBHLSV010000002.1"/>
</dbReference>
<dbReference type="Proteomes" id="UP001589793">
    <property type="component" value="Unassembled WGS sequence"/>
</dbReference>
<dbReference type="PANTHER" id="PTHR30620">
    <property type="entry name" value="PERIPLASMIC BETA-GLUCOSIDASE-RELATED"/>
    <property type="match status" value="1"/>
</dbReference>
<protein>
    <recommendedName>
        <fullName evidence="3">beta-glucosidase</fullName>
        <ecNumber evidence="3">3.2.1.21</ecNumber>
    </recommendedName>
</protein>
<dbReference type="EMBL" id="JBHLSV010000002">
    <property type="protein sequence ID" value="MFC0672655.1"/>
    <property type="molecule type" value="Genomic_DNA"/>
</dbReference>
<gene>
    <name evidence="9" type="ORF">ACFFF6_01660</name>
</gene>
<comment type="catalytic activity">
    <reaction evidence="1">
        <text>Hydrolysis of terminal, non-reducing beta-D-glucosyl residues with release of beta-D-glucose.</text>
        <dbReference type="EC" id="3.2.1.21"/>
    </reaction>
</comment>
<evidence type="ECO:0000256" key="6">
    <source>
        <dbReference type="ARBA" id="ARBA00023295"/>
    </source>
</evidence>
<keyword evidence="6 9" id="KW-0326">Glycosidase</keyword>
<evidence type="ECO:0000259" key="8">
    <source>
        <dbReference type="Pfam" id="PF00933"/>
    </source>
</evidence>
<organism evidence="9 10">
    <name type="scientific">Brachybacterium hainanense</name>
    <dbReference type="NCBI Taxonomy" id="1541174"/>
    <lineage>
        <taxon>Bacteria</taxon>
        <taxon>Bacillati</taxon>
        <taxon>Actinomycetota</taxon>
        <taxon>Actinomycetes</taxon>
        <taxon>Micrococcales</taxon>
        <taxon>Dermabacteraceae</taxon>
        <taxon>Brachybacterium</taxon>
    </lineage>
</organism>
<sequence>MTTKPAPITLTAEDGTVFRDLDHDGAMAPFEDPRRSPDERAADLTSRLSLEEKVGLMFHSIIETTPEGELADGSGAVATMSTEDMVLARGITHANVHALPGTARLAARWSNRLQELAARGRFSIPVTVSTDPRHSFAENSGAAFSAGSMSAWPEPLGLGALDDPEGVRRFADAARREYRAVGIHAALHPQIDLATEPRWGRQFHTFGPDAERVSRVAEAYLDGFQISGELGPDSVACMAKHFPGGGPQKDGEDPHFPYGREQVYPGGRFELHLEPFRAAIARGVSALMPYYGMPVGLVRHGEEIEEVGFGFNRQVLTGILREELGFDGVICSDWGLLTDTVAMGLPLPARAWGVEHLNLEDRIVKAIEAGVDQFGGEECPEAIVALVHEGRIAESRIDESARRLLRVKFQLGLFEDPFVDEDAAEEVVGAPELVAAGREAQAASTTVLQDREGLLPLRGTDRKVFVWGLAENAAARLGTVVASPQEADLAIIRLEEPFEPRADLFLEPFFHQGSLEYRPGLLSRIAAIAQHCPVLVDAKLLRPAILAPLTEIASVLVATYGSSSEALVDALSGAVPPRGTLPFEIPASMEAVRASETDVPGGTENPTFPVRHGIGGLSSR</sequence>
<accession>A0ABV6R6P4</accession>
<dbReference type="GO" id="GO:0016798">
    <property type="term" value="F:hydrolase activity, acting on glycosyl bonds"/>
    <property type="evidence" value="ECO:0007669"/>
    <property type="project" value="UniProtKB-KW"/>
</dbReference>
<keyword evidence="4" id="KW-0732">Signal</keyword>
<feature type="domain" description="Glycoside hydrolase family 3 N-terminal" evidence="8">
    <location>
        <begin position="111"/>
        <end position="407"/>
    </location>
</feature>
<dbReference type="PRINTS" id="PR00133">
    <property type="entry name" value="GLHYDRLASE3"/>
</dbReference>
<feature type="region of interest" description="Disordered" evidence="7">
    <location>
        <begin position="597"/>
        <end position="620"/>
    </location>
</feature>
<dbReference type="SUPFAM" id="SSF51445">
    <property type="entry name" value="(Trans)glycosidases"/>
    <property type="match status" value="1"/>
</dbReference>
<dbReference type="InterPro" id="IPR001764">
    <property type="entry name" value="Glyco_hydro_3_N"/>
</dbReference>
<name>A0ABV6R6P4_9MICO</name>